<dbReference type="InterPro" id="IPR006468">
    <property type="entry name" value="NarG"/>
</dbReference>
<dbReference type="GO" id="GO:0043546">
    <property type="term" value="F:molybdopterin cofactor binding"/>
    <property type="evidence" value="ECO:0007669"/>
    <property type="project" value="InterPro"/>
</dbReference>
<dbReference type="GO" id="GO:0160182">
    <property type="term" value="F:nitrate reductase (quinone) activity"/>
    <property type="evidence" value="ECO:0007669"/>
    <property type="project" value="UniProtKB-EC"/>
</dbReference>
<dbReference type="PANTHER" id="PTHR43105">
    <property type="entry name" value="RESPIRATORY NITRATE REDUCTASE"/>
    <property type="match status" value="1"/>
</dbReference>
<reference evidence="20 21" key="1">
    <citation type="submission" date="2018-03" db="EMBL/GenBank/DDBJ databases">
        <title>Genomic Encyclopedia of Archaeal and Bacterial Type Strains, Phase II (KMG-II): from individual species to whole genera.</title>
        <authorList>
            <person name="Goeker M."/>
        </authorList>
    </citation>
    <scope>NUCLEOTIDE SEQUENCE [LARGE SCALE GENOMIC DNA]</scope>
    <source>
        <strain evidence="20 21">DSM 27267</strain>
    </source>
</reference>
<dbReference type="GO" id="GO:0051539">
    <property type="term" value="F:4 iron, 4 sulfur cluster binding"/>
    <property type="evidence" value="ECO:0007669"/>
    <property type="project" value="UniProtKB-KW"/>
</dbReference>
<dbReference type="Gene3D" id="3.40.50.12440">
    <property type="match status" value="1"/>
</dbReference>
<comment type="similarity">
    <text evidence="4">Belongs to the prokaryotic molybdopterin-containing oxidoreductase family.</text>
</comment>
<dbReference type="InterPro" id="IPR006655">
    <property type="entry name" value="Mopterin_OxRdtase_prok_CS"/>
</dbReference>
<evidence type="ECO:0000256" key="8">
    <source>
        <dbReference type="ARBA" id="ARBA00022485"/>
    </source>
</evidence>
<feature type="domain" description="4Fe-4S Mo/W bis-MGD-type" evidence="18">
    <location>
        <begin position="42"/>
        <end position="106"/>
    </location>
</feature>
<evidence type="ECO:0000256" key="6">
    <source>
        <dbReference type="ARBA" id="ARBA00022448"/>
    </source>
</evidence>
<evidence type="ECO:0000256" key="13">
    <source>
        <dbReference type="ARBA" id="ARBA00023004"/>
    </source>
</evidence>
<evidence type="ECO:0000256" key="2">
    <source>
        <dbReference type="ARBA" id="ARBA00001966"/>
    </source>
</evidence>
<evidence type="ECO:0000256" key="1">
    <source>
        <dbReference type="ARBA" id="ARBA00001942"/>
    </source>
</evidence>
<dbReference type="AlphaFoldDB" id="A0A2P8CCT7"/>
<dbReference type="InterPro" id="IPR044906">
    <property type="entry name" value="Nitr_red_alph_N_sf"/>
</dbReference>
<evidence type="ECO:0000256" key="11">
    <source>
        <dbReference type="ARBA" id="ARBA00022982"/>
    </source>
</evidence>
<keyword evidence="8" id="KW-0004">4Fe-4S</keyword>
<evidence type="ECO:0000256" key="12">
    <source>
        <dbReference type="ARBA" id="ARBA00023002"/>
    </source>
</evidence>
<evidence type="ECO:0000256" key="9">
    <source>
        <dbReference type="ARBA" id="ARBA00022505"/>
    </source>
</evidence>
<keyword evidence="7" id="KW-1003">Cell membrane</keyword>
<keyword evidence="22" id="KW-1185">Reference proteome</keyword>
<dbReference type="InterPro" id="IPR006657">
    <property type="entry name" value="MoPterin_dinucl-bd_dom"/>
</dbReference>
<reference evidence="19 22" key="2">
    <citation type="submission" date="2019-10" db="EMBL/GenBank/DDBJ databases">
        <title>Prolixibacter strains distinguished by the presence of nitrate reductase genes were adept at nitrate-dependent anaerobic corrosion of metallic iron and carbon steel.</title>
        <authorList>
            <person name="Iino T."/>
            <person name="Shono N."/>
            <person name="Ito K."/>
            <person name="Nakamura R."/>
            <person name="Sueoka K."/>
            <person name="Harayama S."/>
            <person name="Ohkuma M."/>
        </authorList>
    </citation>
    <scope>NUCLEOTIDE SEQUENCE [LARGE SCALE GENOMIC DNA]</scope>
    <source>
        <strain evidence="19 22">MIC1-1</strain>
    </source>
</reference>
<dbReference type="EMBL" id="PYGC01000005">
    <property type="protein sequence ID" value="PSK82780.1"/>
    <property type="molecule type" value="Genomic_DNA"/>
</dbReference>
<dbReference type="GO" id="GO:0009325">
    <property type="term" value="C:nitrate reductase complex"/>
    <property type="evidence" value="ECO:0007669"/>
    <property type="project" value="InterPro"/>
</dbReference>
<dbReference type="EC" id="1.7.5.1" evidence="5"/>
<evidence type="ECO:0000256" key="15">
    <source>
        <dbReference type="ARBA" id="ARBA00023063"/>
    </source>
</evidence>
<dbReference type="InterPro" id="IPR037943">
    <property type="entry name" value="MopB_CT_Nitrate-R-NarG-like"/>
</dbReference>
<dbReference type="InterPro" id="IPR028189">
    <property type="entry name" value="Nitr_red_alph_N"/>
</dbReference>
<dbReference type="GO" id="GO:0005886">
    <property type="term" value="C:plasma membrane"/>
    <property type="evidence" value="ECO:0007669"/>
    <property type="project" value="UniProtKB-SubCell"/>
</dbReference>
<keyword evidence="13" id="KW-0408">Iron</keyword>
<dbReference type="SUPFAM" id="SSF53706">
    <property type="entry name" value="Formate dehydrogenase/DMSO reductase, domains 1-3"/>
    <property type="match status" value="1"/>
</dbReference>
<dbReference type="NCBIfam" id="TIGR01580">
    <property type="entry name" value="narG"/>
    <property type="match status" value="1"/>
</dbReference>
<dbReference type="SUPFAM" id="SSF50692">
    <property type="entry name" value="ADC-like"/>
    <property type="match status" value="1"/>
</dbReference>
<dbReference type="InterPro" id="IPR006963">
    <property type="entry name" value="Mopterin_OxRdtase_4Fe-4S_dom"/>
</dbReference>
<accession>A0A2P8CCT7</accession>
<dbReference type="EMBL" id="BLAU01000001">
    <property type="protein sequence ID" value="GET21403.1"/>
    <property type="molecule type" value="Genomic_DNA"/>
</dbReference>
<dbReference type="PROSITE" id="PS00551">
    <property type="entry name" value="MOLYBDOPTERIN_PROK_1"/>
    <property type="match status" value="1"/>
</dbReference>
<name>A0A2P8CCT7_9BACT</name>
<comment type="catalytic activity">
    <reaction evidence="17">
        <text>nitrate + a quinol = a quinone + nitrite + H2O</text>
        <dbReference type="Rhea" id="RHEA:56144"/>
        <dbReference type="ChEBI" id="CHEBI:15377"/>
        <dbReference type="ChEBI" id="CHEBI:16301"/>
        <dbReference type="ChEBI" id="CHEBI:17632"/>
        <dbReference type="ChEBI" id="CHEBI:24646"/>
        <dbReference type="ChEBI" id="CHEBI:132124"/>
        <dbReference type="EC" id="1.7.5.1"/>
    </reaction>
</comment>
<dbReference type="Pfam" id="PF14710">
    <property type="entry name" value="Nitr_red_alph_N"/>
    <property type="match status" value="1"/>
</dbReference>
<keyword evidence="16" id="KW-0472">Membrane</keyword>
<evidence type="ECO:0000256" key="10">
    <source>
        <dbReference type="ARBA" id="ARBA00022723"/>
    </source>
</evidence>
<dbReference type="InterPro" id="IPR009010">
    <property type="entry name" value="Asp_de-COase-like_dom_sf"/>
</dbReference>
<comment type="subcellular location">
    <subcellularLocation>
        <location evidence="3">Cell membrane</location>
        <topology evidence="3">Peripheral membrane protein</topology>
    </subcellularLocation>
</comment>
<dbReference type="GO" id="GO:0042128">
    <property type="term" value="P:nitrate assimilation"/>
    <property type="evidence" value="ECO:0007669"/>
    <property type="project" value="UniProtKB-KW"/>
</dbReference>
<evidence type="ECO:0000313" key="21">
    <source>
        <dbReference type="Proteomes" id="UP000240621"/>
    </source>
</evidence>
<dbReference type="Pfam" id="PF00384">
    <property type="entry name" value="Molybdopterin"/>
    <property type="match status" value="1"/>
</dbReference>
<dbReference type="InterPro" id="IPR050123">
    <property type="entry name" value="Prok_molybdopt-oxidoreductase"/>
</dbReference>
<proteinExistence type="inferred from homology"/>
<keyword evidence="6" id="KW-0813">Transport</keyword>
<dbReference type="InterPro" id="IPR027467">
    <property type="entry name" value="MopterinOxRdtase_cofactor_BS"/>
</dbReference>
<gene>
    <name evidence="19" type="primary">narG</name>
    <name evidence="20" type="ORF">CLV93_105172</name>
    <name evidence="19" type="ORF">JCM18694_16490</name>
</gene>
<evidence type="ECO:0000256" key="5">
    <source>
        <dbReference type="ARBA" id="ARBA00012500"/>
    </source>
</evidence>
<evidence type="ECO:0000256" key="4">
    <source>
        <dbReference type="ARBA" id="ARBA00010312"/>
    </source>
</evidence>
<dbReference type="PANTHER" id="PTHR43105:SF2">
    <property type="entry name" value="RESPIRATORY NITRATE REDUCTASE 2 ALPHA CHAIN"/>
    <property type="match status" value="1"/>
</dbReference>
<dbReference type="Proteomes" id="UP000396862">
    <property type="component" value="Unassembled WGS sequence"/>
</dbReference>
<comment type="cofactor">
    <cofactor evidence="1">
        <name>Mo-bis(molybdopterin guanine dinucleotide)</name>
        <dbReference type="ChEBI" id="CHEBI:60539"/>
    </cofactor>
</comment>
<dbReference type="CDD" id="cd02750">
    <property type="entry name" value="MopB_Nitrate-R-NarG-like"/>
    <property type="match status" value="1"/>
</dbReference>
<evidence type="ECO:0000256" key="7">
    <source>
        <dbReference type="ARBA" id="ARBA00022475"/>
    </source>
</evidence>
<evidence type="ECO:0000256" key="17">
    <source>
        <dbReference type="ARBA" id="ARBA00048294"/>
    </source>
</evidence>
<dbReference type="FunFam" id="3.40.50.12440:FF:000001">
    <property type="entry name" value="Nitrate reductase subunit alpha"/>
    <property type="match status" value="1"/>
</dbReference>
<sequence>MSLLDRLIYFSKVADKTTDQHIVTTERNRDSEQFYRNRWQYDKIVRSTHGVNCTGSCSWKVFVKNGLVTWEIQQTDYPETRPDLPNHEPRGCPRGASYSWYLYSANRVKHPMVRGTLIDAYRKAKLNCSDPVEAWQSVMEDKVISKKYKAERGLGGFIRADWEEVNEIIAAANIYTIKKFGPDRIAGFSPIPAMSMVSYAAGTRYLSLIGGSVLSFYDFYCDLPPASPQTWGEQTDVPESADWYNSSFLVLWGSNVPVTRTPDSPFFTQVRYKGTKTVVIAPDYNDAAKFSDLWMKPKQGTDAALGMAMGHVILREFFLEQKTAYFDEYVRQYSDLPFLVKLEKHEKGYVAGALIRASDFADKLNVDKSPEWKPVLRDENSGELSVPNGTIGSRWDKSQKWNLEMKDARTGKDIQPLLSVYGKHDEVIDVAFPYFGGPTYKHQHFNASEHDDIISHKIPVQKIQTNEGESYCCTVFDLMVANYGLDRGLNDHNAAKSYDENLPYTPLWQEQITGVPKEQVITVARQFAENAAKTKGRSMIIIGAGVNHWFHTDMIYRSAINMLVFCGCVGQSGGGWSHYVGQEKLRPQTGWLPLAFGLDWNRPPRHMNTTSYFYLHSDQWRYEKVQLDELLSPLADQKLWKNLTMVDCNVKAERMGWLPSSPQLNANPVKLAEEAEKAGKKPEEYALEKLKSGEIHFASEDPDNPTNFPRNLFVWRSNLLGSSAKGMEYFMKHLLGAQNGVLGNDLKVNGQPLPSEVNWHDQAPEGKLDLLVTADFRMSTTALHSDILLPAASWYEKNDLSTSDMHPFIHPFHQAVDPVWESRSDWDIFKGLAKKFSELSTGHLGTEKDVVLWPLQHDSPMEMSETADASDWKHDGKELKPGFNMPKIVTVERNYPETYNRFTSLGPLMTSAGNGAKGISWNTEEEVEFLQQLNHTVTEETSAQGLPQIMTDIQAAEVILSLAPETNGNVAVKAWKALEAITGRNHHELAASRADEKIRYHDILAQPRKIITSPIWSGIDSEEVSYNAGYTNVHELIPWRTLTGRQTLYQDHPWMLAYGENLVCYKPPIQTKSVEKIYNELNSDKDYLVINMMTPHNKWTIHSSWSDNLLMLTLGRGGPVVWMSEKDADKINLKDNDWVEIFNQNGASVTRVIVSQRIPEGALVYYHNQERTVNMPVSQKTGNRGGVHNSLERLSLKPTHMIGGYAHLAYGFNYYGTIGSNRDEIVVIRKLEKVEWKDEEIG</sequence>
<comment type="cofactor">
    <cofactor evidence="2">
        <name>[4Fe-4S] cluster</name>
        <dbReference type="ChEBI" id="CHEBI:49883"/>
    </cofactor>
</comment>
<organism evidence="20 21">
    <name type="scientific">Prolixibacter denitrificans</name>
    <dbReference type="NCBI Taxonomy" id="1541063"/>
    <lineage>
        <taxon>Bacteria</taxon>
        <taxon>Pseudomonadati</taxon>
        <taxon>Bacteroidota</taxon>
        <taxon>Bacteroidia</taxon>
        <taxon>Marinilabiliales</taxon>
        <taxon>Prolixibacteraceae</taxon>
        <taxon>Prolixibacter</taxon>
    </lineage>
</organism>
<keyword evidence="15" id="KW-0534">Nitrate assimilation</keyword>
<dbReference type="SMART" id="SM00926">
    <property type="entry name" value="Molybdop_Fe4S4"/>
    <property type="match status" value="1"/>
</dbReference>
<dbReference type="GO" id="GO:0045333">
    <property type="term" value="P:cellular respiration"/>
    <property type="evidence" value="ECO:0007669"/>
    <property type="project" value="UniProtKB-ARBA"/>
</dbReference>
<keyword evidence="9" id="KW-0500">Molybdenum</keyword>
<dbReference type="Proteomes" id="UP000240621">
    <property type="component" value="Unassembled WGS sequence"/>
</dbReference>
<protein>
    <recommendedName>
        <fullName evidence="5">nitrate reductase (quinone)</fullName>
        <ecNumber evidence="5">1.7.5.1</ecNumber>
    </recommendedName>
</protein>
<comment type="caution">
    <text evidence="20">The sequence shown here is derived from an EMBL/GenBank/DDBJ whole genome shotgun (WGS) entry which is preliminary data.</text>
</comment>
<evidence type="ECO:0000313" key="19">
    <source>
        <dbReference type="EMBL" id="GET21403.1"/>
    </source>
</evidence>
<keyword evidence="14" id="KW-0411">Iron-sulfur</keyword>
<dbReference type="GO" id="GO:0046872">
    <property type="term" value="F:metal ion binding"/>
    <property type="evidence" value="ECO:0007669"/>
    <property type="project" value="UniProtKB-KW"/>
</dbReference>
<dbReference type="InterPro" id="IPR006656">
    <property type="entry name" value="Mopterin_OxRdtase"/>
</dbReference>
<evidence type="ECO:0000313" key="20">
    <source>
        <dbReference type="EMBL" id="PSK82780.1"/>
    </source>
</evidence>
<dbReference type="RefSeq" id="WP_106542376.1">
    <property type="nucleotide sequence ID" value="NZ_BLAU01000001.1"/>
</dbReference>
<evidence type="ECO:0000256" key="16">
    <source>
        <dbReference type="ARBA" id="ARBA00023136"/>
    </source>
</evidence>
<keyword evidence="11" id="KW-0249">Electron transport</keyword>
<evidence type="ECO:0000259" key="18">
    <source>
        <dbReference type="PROSITE" id="PS51669"/>
    </source>
</evidence>
<dbReference type="PROSITE" id="PS51669">
    <property type="entry name" value="4FE4S_MOW_BIS_MGD"/>
    <property type="match status" value="1"/>
</dbReference>
<dbReference type="OrthoDB" id="9792592at2"/>
<dbReference type="PROSITE" id="PS00490">
    <property type="entry name" value="MOLYBDOPTERIN_PROK_2"/>
    <property type="match status" value="1"/>
</dbReference>
<dbReference type="Pfam" id="PF01568">
    <property type="entry name" value="Molydop_binding"/>
    <property type="match status" value="1"/>
</dbReference>
<evidence type="ECO:0000256" key="3">
    <source>
        <dbReference type="ARBA" id="ARBA00004202"/>
    </source>
</evidence>
<dbReference type="Gene3D" id="4.10.1200.10">
    <property type="entry name" value="nitrate reductase tail"/>
    <property type="match status" value="1"/>
</dbReference>
<evidence type="ECO:0000313" key="22">
    <source>
        <dbReference type="Proteomes" id="UP000396862"/>
    </source>
</evidence>
<keyword evidence="12" id="KW-0560">Oxidoreductase</keyword>
<evidence type="ECO:0000256" key="14">
    <source>
        <dbReference type="ARBA" id="ARBA00023014"/>
    </source>
</evidence>
<keyword evidence="10" id="KW-0479">Metal-binding</keyword>
<dbReference type="CDD" id="cd02776">
    <property type="entry name" value="MopB_CT_Nitrate-R-NarG-like"/>
    <property type="match status" value="1"/>
</dbReference>